<evidence type="ECO:0008006" key="4">
    <source>
        <dbReference type="Google" id="ProtNLM"/>
    </source>
</evidence>
<evidence type="ECO:0000313" key="2">
    <source>
        <dbReference type="EMBL" id="WZP07162.1"/>
    </source>
</evidence>
<organism evidence="2 3">
    <name type="scientific">Cytobacillus pseudoceanisediminis</name>
    <dbReference type="NCBI Taxonomy" id="3051614"/>
    <lineage>
        <taxon>Bacteria</taxon>
        <taxon>Bacillati</taxon>
        <taxon>Bacillota</taxon>
        <taxon>Bacilli</taxon>
        <taxon>Bacillales</taxon>
        <taxon>Bacillaceae</taxon>
        <taxon>Cytobacillus</taxon>
    </lineage>
</organism>
<protein>
    <recommendedName>
        <fullName evidence="4">Lipoprotein</fullName>
    </recommendedName>
</protein>
<dbReference type="RefSeq" id="WP_342025711.1">
    <property type="nucleotide sequence ID" value="NZ_CP151651.1"/>
</dbReference>
<dbReference type="PROSITE" id="PS51257">
    <property type="entry name" value="PROKAR_LIPOPROTEIN"/>
    <property type="match status" value="1"/>
</dbReference>
<evidence type="ECO:0000313" key="3">
    <source>
        <dbReference type="Proteomes" id="UP001472074"/>
    </source>
</evidence>
<feature type="chain" id="PRO_5046646113" description="Lipoprotein" evidence="1">
    <location>
        <begin position="19"/>
        <end position="170"/>
    </location>
</feature>
<dbReference type="Proteomes" id="UP001472074">
    <property type="component" value="Chromosome"/>
</dbReference>
<sequence length="170" mass="19089">MKKLFILVLTCLFLTACGGNESVSKEKNNLTIDEYEKRVEQALKEAGDKTNFEILSSKEMEENVHAIALSDKAAIFLETNEDGNIAKATVSVDPSVQSTNNEDFNFAFELLIGTADDKLTLGDRTKLRQDLGLYDDKTFSEKTVNVKKHNDMTFTFKSNPSEIYILDAEF</sequence>
<feature type="signal peptide" evidence="1">
    <location>
        <begin position="1"/>
        <end position="18"/>
    </location>
</feature>
<keyword evidence="3" id="KW-1185">Reference proteome</keyword>
<name>A0ABZ2ZKE0_9BACI</name>
<keyword evidence="1" id="KW-0732">Signal</keyword>
<reference evidence="2 3" key="1">
    <citation type="submission" date="2024-04" db="EMBL/GenBank/DDBJ databases">
        <title>Screening of coral probiotics and analysis of their probiotic properties.</title>
        <authorList>
            <person name="Wang S."/>
        </authorList>
    </citation>
    <scope>NUCLEOTIDE SEQUENCE [LARGE SCALE GENOMIC DNA]</scope>
    <source>
        <strain evidence="2 3">GXU-Z9</strain>
    </source>
</reference>
<evidence type="ECO:0000256" key="1">
    <source>
        <dbReference type="SAM" id="SignalP"/>
    </source>
</evidence>
<accession>A0ABZ2ZKE0</accession>
<proteinExistence type="predicted"/>
<dbReference type="EMBL" id="CP151651">
    <property type="protein sequence ID" value="WZP07162.1"/>
    <property type="molecule type" value="Genomic_DNA"/>
</dbReference>
<gene>
    <name evidence="2" type="ORF">AADC60_24425</name>
</gene>